<dbReference type="Proteomes" id="UP000543579">
    <property type="component" value="Unassembled WGS sequence"/>
</dbReference>
<feature type="binding site" evidence="8">
    <location>
        <position position="175"/>
    </location>
    <ligand>
        <name>Mg(2+)</name>
        <dbReference type="ChEBI" id="CHEBI:18420"/>
    </ligand>
</feature>
<feature type="domain" description="Aminoglycoside phosphotransferase" evidence="9">
    <location>
        <begin position="35"/>
        <end position="236"/>
    </location>
</feature>
<accession>A0A7W5CHL9</accession>
<dbReference type="Pfam" id="PF01636">
    <property type="entry name" value="APH"/>
    <property type="match status" value="1"/>
</dbReference>
<evidence type="ECO:0000313" key="10">
    <source>
        <dbReference type="EMBL" id="MBB3157873.1"/>
    </source>
</evidence>
<dbReference type="GO" id="GO:0046677">
    <property type="term" value="P:response to antibiotic"/>
    <property type="evidence" value="ECO:0007669"/>
    <property type="project" value="UniProtKB-KW"/>
</dbReference>
<dbReference type="EC" id="2.7.1.95" evidence="10"/>
<organism evidence="10 11">
    <name type="scientific">Microbacterium proteolyticum</name>
    <dbReference type="NCBI Taxonomy" id="1572644"/>
    <lineage>
        <taxon>Bacteria</taxon>
        <taxon>Bacillati</taxon>
        <taxon>Actinomycetota</taxon>
        <taxon>Actinomycetes</taxon>
        <taxon>Micrococcales</taxon>
        <taxon>Microbacteriaceae</taxon>
        <taxon>Microbacterium</taxon>
    </lineage>
</organism>
<reference evidence="10 11" key="1">
    <citation type="submission" date="2020-08" db="EMBL/GenBank/DDBJ databases">
        <title>Genomic Encyclopedia of Type Strains, Phase III (KMG-III): the genomes of soil and plant-associated and newly described type strains.</title>
        <authorList>
            <person name="Whitman W."/>
        </authorList>
    </citation>
    <scope>NUCLEOTIDE SEQUENCE [LARGE SCALE GENOMIC DNA]</scope>
    <source>
        <strain evidence="10 11">CECT 8356</strain>
    </source>
</reference>
<keyword evidence="2 10" id="KW-0808">Transferase</keyword>
<keyword evidence="3" id="KW-0547">Nucleotide-binding</keyword>
<keyword evidence="6" id="KW-0046">Antibiotic resistance</keyword>
<evidence type="ECO:0000256" key="5">
    <source>
        <dbReference type="ARBA" id="ARBA00022840"/>
    </source>
</evidence>
<dbReference type="SUPFAM" id="SSF56112">
    <property type="entry name" value="Protein kinase-like (PK-like)"/>
    <property type="match status" value="1"/>
</dbReference>
<comment type="similarity">
    <text evidence="1">Belongs to the aminoglycoside phosphotransferase family.</text>
</comment>
<dbReference type="RefSeq" id="WP_183419248.1">
    <property type="nucleotide sequence ID" value="NZ_JACHXY010000001.1"/>
</dbReference>
<dbReference type="CDD" id="cd05150">
    <property type="entry name" value="APH"/>
    <property type="match status" value="1"/>
</dbReference>
<evidence type="ECO:0000256" key="4">
    <source>
        <dbReference type="ARBA" id="ARBA00022777"/>
    </source>
</evidence>
<sequence>MSIPDESEPVPDRVRALAGDATLEPVWRNNIGGVTFRATDADGIRFVKWGPRNAETSMRAEAERLRWAAPFTPVPRVRDEGRDAAHEWLVTEGIAGRSAVDPRWVAQPGRAVRALGRGLRALHEALPVEDCPFSWSVPDRVANAAVRGVRVPDDLRDAPPVDRLVVCHGDACAPNTLVGDDGEWTAHVDLGALGLADRWADIAVAALSTEWNYGPGWHGALLDAYGVAPDATRLAFYRSLWNAT</sequence>
<feature type="active site" description="Proton acceptor" evidence="7">
    <location>
        <position position="170"/>
    </location>
</feature>
<dbReference type="PIRSF" id="PIRSF000706">
    <property type="entry name" value="Kanamycin_kin"/>
    <property type="match status" value="1"/>
</dbReference>
<keyword evidence="8" id="KW-0460">Magnesium</keyword>
<dbReference type="Gene3D" id="3.90.1200.10">
    <property type="match status" value="1"/>
</dbReference>
<dbReference type="InterPro" id="IPR024165">
    <property type="entry name" value="Kan/Strep_kinase"/>
</dbReference>
<dbReference type="GO" id="GO:0005524">
    <property type="term" value="F:ATP binding"/>
    <property type="evidence" value="ECO:0007669"/>
    <property type="project" value="UniProtKB-KW"/>
</dbReference>
<evidence type="ECO:0000313" key="11">
    <source>
        <dbReference type="Proteomes" id="UP000543579"/>
    </source>
</evidence>
<evidence type="ECO:0000256" key="8">
    <source>
        <dbReference type="PIRSR" id="PIRSR000706-2"/>
    </source>
</evidence>
<name>A0A7W5CHL9_9MICO</name>
<proteinExistence type="inferred from homology"/>
<evidence type="ECO:0000256" key="6">
    <source>
        <dbReference type="ARBA" id="ARBA00023251"/>
    </source>
</evidence>
<dbReference type="PANTHER" id="PTHR21310:SF41">
    <property type="entry name" value="3'-PHOSPHOTRANSFERASE, PUTATIVE-RELATED"/>
    <property type="match status" value="1"/>
</dbReference>
<feature type="binding site" evidence="8">
    <location>
        <position position="189"/>
    </location>
    <ligand>
        <name>Mg(2+)</name>
        <dbReference type="ChEBI" id="CHEBI:18420"/>
    </ligand>
</feature>
<dbReference type="EMBL" id="JACHXY010000001">
    <property type="protein sequence ID" value="MBB3157873.1"/>
    <property type="molecule type" value="Genomic_DNA"/>
</dbReference>
<comment type="caution">
    <text evidence="10">The sequence shown here is derived from an EMBL/GenBank/DDBJ whole genome shotgun (WGS) entry which is preliminary data.</text>
</comment>
<protein>
    <submittedName>
        <fullName evidence="10">Kanamycin kinase</fullName>
        <ecNumber evidence="10">2.7.1.95</ecNumber>
    </submittedName>
</protein>
<dbReference type="Gene3D" id="3.30.200.20">
    <property type="entry name" value="Phosphorylase Kinase, domain 1"/>
    <property type="match status" value="1"/>
</dbReference>
<keyword evidence="5" id="KW-0067">ATP-binding</keyword>
<dbReference type="InterPro" id="IPR051678">
    <property type="entry name" value="AGP_Transferase"/>
</dbReference>
<evidence type="ECO:0000256" key="7">
    <source>
        <dbReference type="PIRSR" id="PIRSR000706-1"/>
    </source>
</evidence>
<dbReference type="InterPro" id="IPR011009">
    <property type="entry name" value="Kinase-like_dom_sf"/>
</dbReference>
<dbReference type="GO" id="GO:0046872">
    <property type="term" value="F:metal ion binding"/>
    <property type="evidence" value="ECO:0007669"/>
    <property type="project" value="UniProtKB-KW"/>
</dbReference>
<evidence type="ECO:0000256" key="1">
    <source>
        <dbReference type="ARBA" id="ARBA00006219"/>
    </source>
</evidence>
<evidence type="ECO:0000256" key="2">
    <source>
        <dbReference type="ARBA" id="ARBA00022679"/>
    </source>
</evidence>
<dbReference type="AlphaFoldDB" id="A0A7W5CHL9"/>
<keyword evidence="8" id="KW-0479">Metal-binding</keyword>
<dbReference type="PANTHER" id="PTHR21310">
    <property type="entry name" value="AMINOGLYCOSIDE PHOSPHOTRANSFERASE-RELATED-RELATED"/>
    <property type="match status" value="1"/>
</dbReference>
<dbReference type="InterPro" id="IPR002575">
    <property type="entry name" value="Aminoglycoside_PTrfase"/>
</dbReference>
<dbReference type="GO" id="GO:0008910">
    <property type="term" value="F:kanamycin kinase activity"/>
    <property type="evidence" value="ECO:0007669"/>
    <property type="project" value="UniProtKB-EC"/>
</dbReference>
<evidence type="ECO:0000256" key="3">
    <source>
        <dbReference type="ARBA" id="ARBA00022741"/>
    </source>
</evidence>
<evidence type="ECO:0000259" key="9">
    <source>
        <dbReference type="Pfam" id="PF01636"/>
    </source>
</evidence>
<keyword evidence="4 10" id="KW-0418">Kinase</keyword>
<gene>
    <name evidence="10" type="ORF">FHS07_001557</name>
</gene>